<reference evidence="1" key="2">
    <citation type="submission" date="2020-11" db="EMBL/GenBank/DDBJ databases">
        <authorList>
            <person name="McCartney M.A."/>
            <person name="Auch B."/>
            <person name="Kono T."/>
            <person name="Mallez S."/>
            <person name="Becker A."/>
            <person name="Gohl D.M."/>
            <person name="Silverstein K.A.T."/>
            <person name="Koren S."/>
            <person name="Bechman K.B."/>
            <person name="Herman A."/>
            <person name="Abrahante J.E."/>
            <person name="Garbe J."/>
        </authorList>
    </citation>
    <scope>NUCLEOTIDE SEQUENCE</scope>
    <source>
        <strain evidence="1">Duluth1</strain>
        <tissue evidence="1">Whole animal</tissue>
    </source>
</reference>
<organism evidence="1 2">
    <name type="scientific">Dreissena polymorpha</name>
    <name type="common">Zebra mussel</name>
    <name type="synonym">Mytilus polymorpha</name>
    <dbReference type="NCBI Taxonomy" id="45954"/>
    <lineage>
        <taxon>Eukaryota</taxon>
        <taxon>Metazoa</taxon>
        <taxon>Spiralia</taxon>
        <taxon>Lophotrochozoa</taxon>
        <taxon>Mollusca</taxon>
        <taxon>Bivalvia</taxon>
        <taxon>Autobranchia</taxon>
        <taxon>Heteroconchia</taxon>
        <taxon>Euheterodonta</taxon>
        <taxon>Imparidentia</taxon>
        <taxon>Neoheterodontei</taxon>
        <taxon>Myida</taxon>
        <taxon>Dreissenoidea</taxon>
        <taxon>Dreissenidae</taxon>
        <taxon>Dreissena</taxon>
    </lineage>
</organism>
<evidence type="ECO:0000313" key="2">
    <source>
        <dbReference type="Proteomes" id="UP000828390"/>
    </source>
</evidence>
<proteinExistence type="predicted"/>
<sequence length="180" mass="20472">MTRNKDIVGLRKEVLLETSRSRFTSESLDMWYSSFRDFLAEKGFLDQPERIWNQMGSRAGYVIGPSREKSQTQVPLHMSESSTKARLTVMFSASASGSMMPPVYVYPDPPPKGLYPLNWICGLYRMGMDELKCIHAIPLAFFYTYCYTKKQLFCSLIQLAHTSIASYSLRHGPRGSNCIG</sequence>
<evidence type="ECO:0000313" key="1">
    <source>
        <dbReference type="EMBL" id="KAH3834059.1"/>
    </source>
</evidence>
<dbReference type="AlphaFoldDB" id="A0A9D4QK34"/>
<dbReference type="EMBL" id="JAIWYP010000004">
    <property type="protein sequence ID" value="KAH3834059.1"/>
    <property type="molecule type" value="Genomic_DNA"/>
</dbReference>
<gene>
    <name evidence="1" type="ORF">DPMN_107377</name>
</gene>
<protein>
    <submittedName>
        <fullName evidence="1">Uncharacterized protein</fullName>
    </submittedName>
</protein>
<dbReference type="Proteomes" id="UP000828390">
    <property type="component" value="Unassembled WGS sequence"/>
</dbReference>
<accession>A0A9D4QK34</accession>
<comment type="caution">
    <text evidence="1">The sequence shown here is derived from an EMBL/GenBank/DDBJ whole genome shotgun (WGS) entry which is preliminary data.</text>
</comment>
<name>A0A9D4QK34_DREPO</name>
<reference evidence="1" key="1">
    <citation type="journal article" date="2019" name="bioRxiv">
        <title>The Genome of the Zebra Mussel, Dreissena polymorpha: A Resource for Invasive Species Research.</title>
        <authorList>
            <person name="McCartney M.A."/>
            <person name="Auch B."/>
            <person name="Kono T."/>
            <person name="Mallez S."/>
            <person name="Zhang Y."/>
            <person name="Obille A."/>
            <person name="Becker A."/>
            <person name="Abrahante J.E."/>
            <person name="Garbe J."/>
            <person name="Badalamenti J.P."/>
            <person name="Herman A."/>
            <person name="Mangelson H."/>
            <person name="Liachko I."/>
            <person name="Sullivan S."/>
            <person name="Sone E.D."/>
            <person name="Koren S."/>
            <person name="Silverstein K.A.T."/>
            <person name="Beckman K.B."/>
            <person name="Gohl D.M."/>
        </authorList>
    </citation>
    <scope>NUCLEOTIDE SEQUENCE</scope>
    <source>
        <strain evidence="1">Duluth1</strain>
        <tissue evidence="1">Whole animal</tissue>
    </source>
</reference>
<keyword evidence="2" id="KW-1185">Reference proteome</keyword>